<dbReference type="InterPro" id="IPR002110">
    <property type="entry name" value="Ankyrin_rpt"/>
</dbReference>
<dbReference type="Proteomes" id="UP000485058">
    <property type="component" value="Unassembled WGS sequence"/>
</dbReference>
<dbReference type="PANTHER" id="PTHR24166:SF48">
    <property type="entry name" value="PROTEIN VAPYRIN"/>
    <property type="match status" value="1"/>
</dbReference>
<keyword evidence="2 3" id="KW-0040">ANK repeat</keyword>
<evidence type="ECO:0000256" key="2">
    <source>
        <dbReference type="ARBA" id="ARBA00023043"/>
    </source>
</evidence>
<keyword evidence="1" id="KW-0677">Repeat</keyword>
<dbReference type="SUPFAM" id="SSF48403">
    <property type="entry name" value="Ankyrin repeat"/>
    <property type="match status" value="1"/>
</dbReference>
<sequence length="252" mass="27086">MAPPTAGCCLSQVSRMIKAGANLNVPDYSGMTPLHVAVLSGNLRAVQLLVNEGAAKVDYKDTLGFTPYEEAVRLKNQPIADFVKAITEKAISDAADLARNMDFLNFCSSGNESMVRQMLKAGQDPDTADYDVRTGLMLACHEGHEAIVKLLLVNGADPAKKDNFGNTAMWEAVLNKHHAIIDLMLEFGGGLGMQGVALSATMSRLIKEQDLPVLHSLLRAKADPDTEDYVCQVPLHVAALLGNLQAPPLNHP</sequence>
<comment type="caution">
    <text evidence="4">The sequence shown here is derived from an EMBL/GenBank/DDBJ whole genome shotgun (WGS) entry which is preliminary data.</text>
</comment>
<gene>
    <name evidence="4" type="ORF">HaLaN_13189</name>
</gene>
<dbReference type="Pfam" id="PF12796">
    <property type="entry name" value="Ank_2"/>
    <property type="match status" value="2"/>
</dbReference>
<feature type="repeat" description="ANK" evidence="3">
    <location>
        <begin position="131"/>
        <end position="163"/>
    </location>
</feature>
<evidence type="ECO:0000256" key="3">
    <source>
        <dbReference type="PROSITE-ProRule" id="PRU00023"/>
    </source>
</evidence>
<dbReference type="InterPro" id="IPR036770">
    <property type="entry name" value="Ankyrin_rpt-contain_sf"/>
</dbReference>
<dbReference type="SMART" id="SM00248">
    <property type="entry name" value="ANK"/>
    <property type="match status" value="4"/>
</dbReference>
<reference evidence="4 5" key="1">
    <citation type="submission" date="2020-02" db="EMBL/GenBank/DDBJ databases">
        <title>Draft genome sequence of Haematococcus lacustris strain NIES-144.</title>
        <authorList>
            <person name="Morimoto D."/>
            <person name="Nakagawa S."/>
            <person name="Yoshida T."/>
            <person name="Sawayama S."/>
        </authorList>
    </citation>
    <scope>NUCLEOTIDE SEQUENCE [LARGE SCALE GENOMIC DNA]</scope>
    <source>
        <strain evidence="4 5">NIES-144</strain>
    </source>
</reference>
<accession>A0A699ZLR1</accession>
<organism evidence="4 5">
    <name type="scientific">Haematococcus lacustris</name>
    <name type="common">Green alga</name>
    <name type="synonym">Haematococcus pluvialis</name>
    <dbReference type="NCBI Taxonomy" id="44745"/>
    <lineage>
        <taxon>Eukaryota</taxon>
        <taxon>Viridiplantae</taxon>
        <taxon>Chlorophyta</taxon>
        <taxon>core chlorophytes</taxon>
        <taxon>Chlorophyceae</taxon>
        <taxon>CS clade</taxon>
        <taxon>Chlamydomonadales</taxon>
        <taxon>Haematococcaceae</taxon>
        <taxon>Haematococcus</taxon>
    </lineage>
</organism>
<dbReference type="PROSITE" id="PS50297">
    <property type="entry name" value="ANK_REP_REGION"/>
    <property type="match status" value="2"/>
</dbReference>
<feature type="repeat" description="ANK" evidence="3">
    <location>
        <begin position="29"/>
        <end position="54"/>
    </location>
</feature>
<name>A0A699ZLR1_HAELA</name>
<dbReference type="PROSITE" id="PS50088">
    <property type="entry name" value="ANK_REPEAT"/>
    <property type="match status" value="2"/>
</dbReference>
<dbReference type="EMBL" id="BLLF01001040">
    <property type="protein sequence ID" value="GFH16712.1"/>
    <property type="molecule type" value="Genomic_DNA"/>
</dbReference>
<dbReference type="InterPro" id="IPR050889">
    <property type="entry name" value="Dendritic_Spine_Reg/Scaffold"/>
</dbReference>
<dbReference type="AlphaFoldDB" id="A0A699ZLR1"/>
<dbReference type="PANTHER" id="PTHR24166">
    <property type="entry name" value="ROLLING PEBBLES, ISOFORM B"/>
    <property type="match status" value="1"/>
</dbReference>
<dbReference type="PRINTS" id="PR01415">
    <property type="entry name" value="ANKYRIN"/>
</dbReference>
<keyword evidence="5" id="KW-1185">Reference proteome</keyword>
<evidence type="ECO:0000313" key="4">
    <source>
        <dbReference type="EMBL" id="GFH16712.1"/>
    </source>
</evidence>
<evidence type="ECO:0000313" key="5">
    <source>
        <dbReference type="Proteomes" id="UP000485058"/>
    </source>
</evidence>
<dbReference type="Gene3D" id="1.25.40.20">
    <property type="entry name" value="Ankyrin repeat-containing domain"/>
    <property type="match status" value="2"/>
</dbReference>
<protein>
    <submittedName>
        <fullName evidence="4">Uncharacterized protein</fullName>
    </submittedName>
</protein>
<proteinExistence type="predicted"/>
<evidence type="ECO:0000256" key="1">
    <source>
        <dbReference type="ARBA" id="ARBA00022737"/>
    </source>
</evidence>